<evidence type="ECO:0000313" key="7">
    <source>
        <dbReference type="Proteomes" id="UP000533476"/>
    </source>
</evidence>
<evidence type="ECO:0000256" key="3">
    <source>
        <dbReference type="PIRSR" id="PIRSR004848-1"/>
    </source>
</evidence>
<dbReference type="InterPro" id="IPR011078">
    <property type="entry name" value="PyrdxlP_homeostasis"/>
</dbReference>
<dbReference type="Gene3D" id="3.20.20.10">
    <property type="entry name" value="Alanine racemase"/>
    <property type="match status" value="1"/>
</dbReference>
<comment type="similarity">
    <text evidence="2 4">Belongs to the pyridoxal phosphate-binding protein YggS/PROSC family.</text>
</comment>
<sequence length="228" mass="25903">MSKTLIAERVAEIKEKLRELAPDRRVSLMAVTKYRTREEALAAVAAGVDILGENRIQEAVQKWGDEKPSVALHMIGHVQTNKVKYGINLFDSFDSVDSDRLAEMLNHRASGLVRVMIEVNVGRETSKSGLMPEETLPFLASFERWPKLQVTGLMTVLPARQENSVEESRRIRRHMQEMVDLWRMCRSEGFPWAPMTELSMGMTGDWEWAVEAGSTIIRLGTFLFGPRL</sequence>
<dbReference type="HAMAP" id="MF_02087">
    <property type="entry name" value="PLP_homeostasis"/>
    <property type="match status" value="1"/>
</dbReference>
<accession>A0A7Y0Q278</accession>
<feature type="modified residue" description="N6-(pyridoxal phosphate)lysine" evidence="2 3">
    <location>
        <position position="33"/>
    </location>
</feature>
<dbReference type="AlphaFoldDB" id="A0A7Y0Q278"/>
<dbReference type="Pfam" id="PF01168">
    <property type="entry name" value="Ala_racemase_N"/>
    <property type="match status" value="1"/>
</dbReference>
<dbReference type="Proteomes" id="UP000533476">
    <property type="component" value="Unassembled WGS sequence"/>
</dbReference>
<dbReference type="PIRSF" id="PIRSF004848">
    <property type="entry name" value="YBL036c_PLPDEIII"/>
    <property type="match status" value="1"/>
</dbReference>
<reference evidence="6 7" key="1">
    <citation type="submission" date="2020-04" db="EMBL/GenBank/DDBJ databases">
        <authorList>
            <person name="Zhang R."/>
            <person name="Schippers A."/>
        </authorList>
    </citation>
    <scope>NUCLEOTIDE SEQUENCE [LARGE SCALE GENOMIC DNA]</scope>
    <source>
        <strain evidence="6 7">DSM 109850</strain>
    </source>
</reference>
<dbReference type="GO" id="GO:0030170">
    <property type="term" value="F:pyridoxal phosphate binding"/>
    <property type="evidence" value="ECO:0007669"/>
    <property type="project" value="UniProtKB-UniRule"/>
</dbReference>
<evidence type="ECO:0000256" key="1">
    <source>
        <dbReference type="ARBA" id="ARBA00022898"/>
    </source>
</evidence>
<evidence type="ECO:0000256" key="2">
    <source>
        <dbReference type="HAMAP-Rule" id="MF_02087"/>
    </source>
</evidence>
<feature type="domain" description="Alanine racemase N-terminal" evidence="5">
    <location>
        <begin position="15"/>
        <end position="226"/>
    </location>
</feature>
<keyword evidence="1 2" id="KW-0663">Pyridoxal phosphate</keyword>
<dbReference type="InterPro" id="IPR029066">
    <property type="entry name" value="PLP-binding_barrel"/>
</dbReference>
<dbReference type="NCBIfam" id="TIGR00044">
    <property type="entry name" value="YggS family pyridoxal phosphate-dependent enzyme"/>
    <property type="match status" value="1"/>
</dbReference>
<comment type="cofactor">
    <cofactor evidence="3">
        <name>pyridoxal 5'-phosphate</name>
        <dbReference type="ChEBI" id="CHEBI:597326"/>
    </cofactor>
</comment>
<dbReference type="InterPro" id="IPR001608">
    <property type="entry name" value="Ala_racemase_N"/>
</dbReference>
<dbReference type="EMBL" id="JABBVZ010000010">
    <property type="protein sequence ID" value="NMP21631.1"/>
    <property type="molecule type" value="Genomic_DNA"/>
</dbReference>
<dbReference type="RefSeq" id="WP_169097180.1">
    <property type="nucleotide sequence ID" value="NZ_JABBVZ010000010.1"/>
</dbReference>
<evidence type="ECO:0000313" key="6">
    <source>
        <dbReference type="EMBL" id="NMP21631.1"/>
    </source>
</evidence>
<comment type="function">
    <text evidence="2">Pyridoxal 5'-phosphate (PLP)-binding protein, which is involved in PLP homeostasis.</text>
</comment>
<comment type="caution">
    <text evidence="6">The sequence shown here is derived from an EMBL/GenBank/DDBJ whole genome shotgun (WGS) entry which is preliminary data.</text>
</comment>
<dbReference type="PANTHER" id="PTHR10146:SF14">
    <property type="entry name" value="PYRIDOXAL PHOSPHATE HOMEOSTASIS PROTEIN"/>
    <property type="match status" value="1"/>
</dbReference>
<dbReference type="SUPFAM" id="SSF51419">
    <property type="entry name" value="PLP-binding barrel"/>
    <property type="match status" value="1"/>
</dbReference>
<evidence type="ECO:0000256" key="4">
    <source>
        <dbReference type="RuleBase" id="RU004514"/>
    </source>
</evidence>
<dbReference type="PANTHER" id="PTHR10146">
    <property type="entry name" value="PROLINE SYNTHETASE CO-TRANSCRIBED BACTERIAL HOMOLOG PROTEIN"/>
    <property type="match status" value="1"/>
</dbReference>
<protein>
    <recommendedName>
        <fullName evidence="2">Pyridoxal phosphate homeostasis protein</fullName>
        <shortName evidence="2">PLP homeostasis protein</shortName>
    </recommendedName>
</protein>
<organism evidence="6 7">
    <name type="scientific">Sulfobacillus harzensis</name>
    <dbReference type="NCBI Taxonomy" id="2729629"/>
    <lineage>
        <taxon>Bacteria</taxon>
        <taxon>Bacillati</taxon>
        <taxon>Bacillota</taxon>
        <taxon>Clostridia</taxon>
        <taxon>Eubacteriales</taxon>
        <taxon>Clostridiales Family XVII. Incertae Sedis</taxon>
        <taxon>Sulfobacillus</taxon>
    </lineage>
</organism>
<keyword evidence="7" id="KW-1185">Reference proteome</keyword>
<evidence type="ECO:0000259" key="5">
    <source>
        <dbReference type="Pfam" id="PF01168"/>
    </source>
</evidence>
<proteinExistence type="inferred from homology"/>
<gene>
    <name evidence="6" type="ORF">HIJ39_04585</name>
</gene>
<dbReference type="CDD" id="cd00635">
    <property type="entry name" value="PLPDE_III_YBL036c_like"/>
    <property type="match status" value="1"/>
</dbReference>
<name>A0A7Y0Q278_9FIRM</name>